<evidence type="ECO:0000313" key="2">
    <source>
        <dbReference type="EMBL" id="SEA61189.1"/>
    </source>
</evidence>
<accession>A0A1H4CLI5</accession>
<evidence type="ECO:0000313" key="3">
    <source>
        <dbReference type="Proteomes" id="UP000199041"/>
    </source>
</evidence>
<dbReference type="Proteomes" id="UP000199041">
    <property type="component" value="Unassembled WGS sequence"/>
</dbReference>
<dbReference type="AlphaFoldDB" id="A0A1H4CLI5"/>
<name>A0A1H4CLI5_9BACT</name>
<organism evidence="2 3">
    <name type="scientific">Arachidicoccus rhizosphaerae</name>
    <dbReference type="NCBI Taxonomy" id="551991"/>
    <lineage>
        <taxon>Bacteria</taxon>
        <taxon>Pseudomonadati</taxon>
        <taxon>Bacteroidota</taxon>
        <taxon>Chitinophagia</taxon>
        <taxon>Chitinophagales</taxon>
        <taxon>Chitinophagaceae</taxon>
        <taxon>Arachidicoccus</taxon>
    </lineage>
</organism>
<feature type="transmembrane region" description="Helical" evidence="1">
    <location>
        <begin position="121"/>
        <end position="141"/>
    </location>
</feature>
<dbReference type="RefSeq" id="WP_091401147.1">
    <property type="nucleotide sequence ID" value="NZ_FNQY01000033.1"/>
</dbReference>
<keyword evidence="1" id="KW-0472">Membrane</keyword>
<keyword evidence="3" id="KW-1185">Reference proteome</keyword>
<evidence type="ECO:0008006" key="4">
    <source>
        <dbReference type="Google" id="ProtNLM"/>
    </source>
</evidence>
<dbReference type="InterPro" id="IPR024294">
    <property type="entry name" value="DUF3810"/>
</dbReference>
<feature type="transmembrane region" description="Helical" evidence="1">
    <location>
        <begin position="77"/>
        <end position="101"/>
    </location>
</feature>
<sequence>MKAKPSKKPLKAKRVVKTKGKHPTNQAFFQTRSGKCLIILLSCCIGLSIAGRFPAFIESYYSLGLYPFIAGALRISFGWVPFSLGDILYTLLGIFIVWRLLRFIRTIIKRRWTRSYGFKSLMTTLYVGSVLYVLFYLFWGLNYSRLGIAHQLGLTVTKDYSTEELQNLTQNLLKKTNRDRLQLGNPIELPNHKTLFNGAVQSYQHLMKQYPFLAYHHRSIKVPVYNALGGYLQYTGYYNPFTGEAQVNTALPGILLPYVACHEMAHQLGYATEDEANFVGFLAATSSMDPIFQYSTHLELFRYANSELWYRDSNMARSNFNQLDTLVKQDLAHLKAFFDAHENPVGRFTTKLYGLFLKANQQPQGLDTYDQVTAWLLAYQKKKP</sequence>
<feature type="transmembrane region" description="Helical" evidence="1">
    <location>
        <begin position="36"/>
        <end position="57"/>
    </location>
</feature>
<protein>
    <recommendedName>
        <fullName evidence="4">DUF3810 domain-containing protein</fullName>
    </recommendedName>
</protein>
<dbReference type="EMBL" id="FNQY01000033">
    <property type="protein sequence ID" value="SEA61189.1"/>
    <property type="molecule type" value="Genomic_DNA"/>
</dbReference>
<gene>
    <name evidence="2" type="ORF">SAMN05192529_13313</name>
</gene>
<proteinExistence type="predicted"/>
<evidence type="ECO:0000256" key="1">
    <source>
        <dbReference type="SAM" id="Phobius"/>
    </source>
</evidence>
<dbReference type="Pfam" id="PF12725">
    <property type="entry name" value="DUF3810"/>
    <property type="match status" value="1"/>
</dbReference>
<dbReference type="STRING" id="551991.SAMN05192529_13313"/>
<dbReference type="OrthoDB" id="1048788at2"/>
<keyword evidence="1" id="KW-0812">Transmembrane</keyword>
<reference evidence="2 3" key="1">
    <citation type="submission" date="2016-10" db="EMBL/GenBank/DDBJ databases">
        <authorList>
            <person name="de Groot N.N."/>
        </authorList>
    </citation>
    <scope>NUCLEOTIDE SEQUENCE [LARGE SCALE GENOMIC DNA]</scope>
    <source>
        <strain evidence="2 3">Vu-144</strain>
    </source>
</reference>
<keyword evidence="1" id="KW-1133">Transmembrane helix</keyword>